<evidence type="ECO:0000313" key="9">
    <source>
        <dbReference type="EMBL" id="KAF0690290.1"/>
    </source>
</evidence>
<keyword evidence="11" id="KW-1185">Reference proteome</keyword>
<evidence type="ECO:0000259" key="8">
    <source>
        <dbReference type="PROSITE" id="PS50240"/>
    </source>
</evidence>
<dbReference type="PANTHER" id="PTHR24276:SF98">
    <property type="entry name" value="FI18310P1-RELATED"/>
    <property type="match status" value="1"/>
</dbReference>
<dbReference type="GO" id="GO:0006508">
    <property type="term" value="P:proteolysis"/>
    <property type="evidence" value="ECO:0007669"/>
    <property type="project" value="UniProtKB-KW"/>
</dbReference>
<dbReference type="Pfam" id="PF00089">
    <property type="entry name" value="Trypsin"/>
    <property type="match status" value="1"/>
</dbReference>
<comment type="similarity">
    <text evidence="1">Belongs to the peptidase S1 family.</text>
</comment>
<organism evidence="10 11">
    <name type="scientific">Aphanomyces stellatus</name>
    <dbReference type="NCBI Taxonomy" id="120398"/>
    <lineage>
        <taxon>Eukaryota</taxon>
        <taxon>Sar</taxon>
        <taxon>Stramenopiles</taxon>
        <taxon>Oomycota</taxon>
        <taxon>Saprolegniomycetes</taxon>
        <taxon>Saprolegniales</taxon>
        <taxon>Verrucalvaceae</taxon>
        <taxon>Aphanomyces</taxon>
    </lineage>
</organism>
<dbReference type="EMBL" id="VJMH01006383">
    <property type="protein sequence ID" value="KAF0690290.1"/>
    <property type="molecule type" value="Genomic_DNA"/>
</dbReference>
<name>A0A485LA17_9STRA</name>
<dbReference type="PROSITE" id="PS00135">
    <property type="entry name" value="TRYPSIN_SER"/>
    <property type="match status" value="1"/>
</dbReference>
<protein>
    <submittedName>
        <fullName evidence="10">Aste57867_18316 protein</fullName>
    </submittedName>
</protein>
<dbReference type="AlphaFoldDB" id="A0A485LA17"/>
<reference evidence="10 11" key="1">
    <citation type="submission" date="2019-03" db="EMBL/GenBank/DDBJ databases">
        <authorList>
            <person name="Gaulin E."/>
            <person name="Dumas B."/>
        </authorList>
    </citation>
    <scope>NUCLEOTIDE SEQUENCE [LARGE SCALE GENOMIC DNA]</scope>
    <source>
        <strain evidence="10">CBS 568.67</strain>
    </source>
</reference>
<dbReference type="InterPro" id="IPR033116">
    <property type="entry name" value="TRYPSIN_SER"/>
</dbReference>
<evidence type="ECO:0000256" key="3">
    <source>
        <dbReference type="ARBA" id="ARBA00023026"/>
    </source>
</evidence>
<evidence type="ECO:0000256" key="2">
    <source>
        <dbReference type="ARBA" id="ARBA00022729"/>
    </source>
</evidence>
<evidence type="ECO:0000256" key="6">
    <source>
        <dbReference type="RuleBase" id="RU363034"/>
    </source>
</evidence>
<dbReference type="InterPro" id="IPR001254">
    <property type="entry name" value="Trypsin_dom"/>
</dbReference>
<dbReference type="Gene3D" id="2.40.10.10">
    <property type="entry name" value="Trypsin-like serine proteases"/>
    <property type="match status" value="1"/>
</dbReference>
<dbReference type="InterPro" id="IPR050430">
    <property type="entry name" value="Peptidase_S1"/>
</dbReference>
<gene>
    <name evidence="10" type="primary">Aste57867_18316</name>
    <name evidence="9" type="ORF">As57867_018254</name>
    <name evidence="10" type="ORF">ASTE57867_18316</name>
</gene>
<evidence type="ECO:0000313" key="10">
    <source>
        <dbReference type="EMBL" id="VFT95052.1"/>
    </source>
</evidence>
<dbReference type="InterPro" id="IPR001314">
    <property type="entry name" value="Peptidase_S1A"/>
</dbReference>
<dbReference type="FunFam" id="2.40.10.10:FF:000002">
    <property type="entry name" value="Transmembrane protease serine"/>
    <property type="match status" value="1"/>
</dbReference>
<keyword evidence="6" id="KW-0720">Serine protease</keyword>
<dbReference type="OrthoDB" id="63334at2759"/>
<accession>A0A485LA17</accession>
<keyword evidence="3" id="KW-0843">Virulence</keyword>
<dbReference type="Proteomes" id="UP000332933">
    <property type="component" value="Unassembled WGS sequence"/>
</dbReference>
<evidence type="ECO:0000256" key="4">
    <source>
        <dbReference type="ARBA" id="ARBA00023157"/>
    </source>
</evidence>
<keyword evidence="5" id="KW-0325">Glycoprotein</keyword>
<dbReference type="SMART" id="SM00020">
    <property type="entry name" value="Tryp_SPc"/>
    <property type="match status" value="1"/>
</dbReference>
<evidence type="ECO:0000256" key="7">
    <source>
        <dbReference type="SAM" id="SignalP"/>
    </source>
</evidence>
<dbReference type="SUPFAM" id="SSF50494">
    <property type="entry name" value="Trypsin-like serine proteases"/>
    <property type="match status" value="1"/>
</dbReference>
<feature type="domain" description="Peptidase S1" evidence="8">
    <location>
        <begin position="21"/>
        <end position="249"/>
    </location>
</feature>
<keyword evidence="4" id="KW-1015">Disulfide bond</keyword>
<dbReference type="PROSITE" id="PS00134">
    <property type="entry name" value="TRYPSIN_HIS"/>
    <property type="match status" value="1"/>
</dbReference>
<dbReference type="GO" id="GO:0004252">
    <property type="term" value="F:serine-type endopeptidase activity"/>
    <property type="evidence" value="ECO:0007669"/>
    <property type="project" value="InterPro"/>
</dbReference>
<keyword evidence="6" id="KW-0645">Protease</keyword>
<keyword evidence="6" id="KW-0378">Hydrolase</keyword>
<reference evidence="9" key="2">
    <citation type="submission" date="2019-06" db="EMBL/GenBank/DDBJ databases">
        <title>Genomics analysis of Aphanomyces spp. identifies a new class of oomycete effector associated with host adaptation.</title>
        <authorList>
            <person name="Gaulin E."/>
        </authorList>
    </citation>
    <scope>NUCLEOTIDE SEQUENCE</scope>
    <source>
        <strain evidence="9">CBS 578.67</strain>
    </source>
</reference>
<dbReference type="InterPro" id="IPR043504">
    <property type="entry name" value="Peptidase_S1_PA_chymotrypsin"/>
</dbReference>
<keyword evidence="2 7" id="KW-0732">Signal</keyword>
<evidence type="ECO:0000256" key="5">
    <source>
        <dbReference type="ARBA" id="ARBA00023180"/>
    </source>
</evidence>
<dbReference type="PRINTS" id="PR00722">
    <property type="entry name" value="CHYMOTRYPSIN"/>
</dbReference>
<dbReference type="CDD" id="cd00190">
    <property type="entry name" value="Tryp_SPc"/>
    <property type="match status" value="1"/>
</dbReference>
<proteinExistence type="inferred from homology"/>
<dbReference type="InterPro" id="IPR009003">
    <property type="entry name" value="Peptidase_S1_PA"/>
</dbReference>
<dbReference type="EMBL" id="CAADRA010006404">
    <property type="protein sequence ID" value="VFT95052.1"/>
    <property type="molecule type" value="Genomic_DNA"/>
</dbReference>
<dbReference type="PROSITE" id="PS50240">
    <property type="entry name" value="TRYPSIN_DOM"/>
    <property type="match status" value="1"/>
</dbReference>
<dbReference type="InterPro" id="IPR018114">
    <property type="entry name" value="TRYPSIN_HIS"/>
</dbReference>
<feature type="signal peptide" evidence="7">
    <location>
        <begin position="1"/>
        <end position="17"/>
    </location>
</feature>
<feature type="chain" id="PRO_5033437496" evidence="7">
    <location>
        <begin position="18"/>
        <end position="253"/>
    </location>
</feature>
<sequence>MKFAFALAAASVASVAAQTEIVNGTEVPVGKHLYLTGLRDTETGRARCGASLIAPKVLLSAGHCVPAGFKYVSVGSHFLSGSTDGQRIKIAKVTRHPKFDENTLDYDFSIYELETAVVGIEPVKISWVDDSFIQPGKTSWVRGWGTTKSGGSQSQVLLETDVPIYSNKECQEIYTKADGSIITDRMVCAGGGFKDSCQGDSGGPLTVVKGDHEEIFGVVSWGLGCATPGIPGVYSRISAARDFIEPFLGKPAC</sequence>
<dbReference type="PANTHER" id="PTHR24276">
    <property type="entry name" value="POLYSERASE-RELATED"/>
    <property type="match status" value="1"/>
</dbReference>
<evidence type="ECO:0000313" key="11">
    <source>
        <dbReference type="Proteomes" id="UP000332933"/>
    </source>
</evidence>
<evidence type="ECO:0000256" key="1">
    <source>
        <dbReference type="ARBA" id="ARBA00007664"/>
    </source>
</evidence>